<dbReference type="EMBL" id="JAROCY010000003">
    <property type="protein sequence ID" value="MDF8332495.1"/>
    <property type="molecule type" value="Genomic_DNA"/>
</dbReference>
<feature type="signal peptide" evidence="1">
    <location>
        <begin position="1"/>
        <end position="22"/>
    </location>
</feature>
<sequence>MIRKACLWAAGCALGVASPAQAACIDAPTASAARLHEFETMMMAVSLRCNRIGVDIRDDYDHLLTKYRTHFEGAAVKLKTFFAAVDGKRAGAGYDRYSTLLANKYGAGNTSLDNCRLFDGVTEEIVKAADGGKVLLAVAQAMIARSALEAATCPAVASAKP</sequence>
<keyword evidence="1" id="KW-0732">Signal</keyword>
<protein>
    <recommendedName>
        <fullName evidence="4">S-adenosyl-L-homocysteine hydrolase</fullName>
    </recommendedName>
</protein>
<evidence type="ECO:0000313" key="2">
    <source>
        <dbReference type="EMBL" id="MDF8332495.1"/>
    </source>
</evidence>
<dbReference type="Proteomes" id="UP001222770">
    <property type="component" value="Unassembled WGS sequence"/>
</dbReference>
<comment type="caution">
    <text evidence="2">The sequence shown here is derived from an EMBL/GenBank/DDBJ whole genome shotgun (WGS) entry which is preliminary data.</text>
</comment>
<gene>
    <name evidence="2" type="ORF">POM99_04710</name>
</gene>
<reference evidence="2 3" key="1">
    <citation type="submission" date="2023-03" db="EMBL/GenBank/DDBJ databases">
        <title>Novosphingobium cyanobacteriorum sp. nov., isolated from a eutrophic reservoir during the Microcystis bloom period.</title>
        <authorList>
            <person name="Kang M."/>
            <person name="Le V."/>
            <person name="Ko S.-R."/>
            <person name="Lee S.-A."/>
            <person name="Ahn C.-Y."/>
        </authorList>
    </citation>
    <scope>NUCLEOTIDE SEQUENCE [LARGE SCALE GENOMIC DNA]</scope>
    <source>
        <strain evidence="2 3">HBC54</strain>
    </source>
</reference>
<evidence type="ECO:0000256" key="1">
    <source>
        <dbReference type="SAM" id="SignalP"/>
    </source>
</evidence>
<evidence type="ECO:0000313" key="3">
    <source>
        <dbReference type="Proteomes" id="UP001222770"/>
    </source>
</evidence>
<organism evidence="2 3">
    <name type="scientific">Novosphingobium cyanobacteriorum</name>
    <dbReference type="NCBI Taxonomy" id="3024215"/>
    <lineage>
        <taxon>Bacteria</taxon>
        <taxon>Pseudomonadati</taxon>
        <taxon>Pseudomonadota</taxon>
        <taxon>Alphaproteobacteria</taxon>
        <taxon>Sphingomonadales</taxon>
        <taxon>Sphingomonadaceae</taxon>
        <taxon>Novosphingobium</taxon>
    </lineage>
</organism>
<evidence type="ECO:0008006" key="4">
    <source>
        <dbReference type="Google" id="ProtNLM"/>
    </source>
</evidence>
<name>A0ABT6CF08_9SPHN</name>
<feature type="chain" id="PRO_5045564766" description="S-adenosyl-L-homocysteine hydrolase" evidence="1">
    <location>
        <begin position="23"/>
        <end position="161"/>
    </location>
</feature>
<proteinExistence type="predicted"/>
<dbReference type="RefSeq" id="WP_277275677.1">
    <property type="nucleotide sequence ID" value="NZ_JAROCY010000003.1"/>
</dbReference>
<keyword evidence="3" id="KW-1185">Reference proteome</keyword>
<accession>A0ABT6CF08</accession>